<dbReference type="Proteomes" id="UP000187406">
    <property type="component" value="Unassembled WGS sequence"/>
</dbReference>
<feature type="domain" description="LTI65/LTI78 PGEED repeat" evidence="2">
    <location>
        <begin position="388"/>
        <end position="418"/>
    </location>
</feature>
<dbReference type="OrthoDB" id="1931597at2759"/>
<reference evidence="6" key="1">
    <citation type="submission" date="2016-04" db="EMBL/GenBank/DDBJ databases">
        <title>Cephalotus genome sequencing.</title>
        <authorList>
            <person name="Fukushima K."/>
            <person name="Hasebe M."/>
            <person name="Fang X."/>
        </authorList>
    </citation>
    <scope>NUCLEOTIDE SEQUENCE [LARGE SCALE GENOMIC DNA]</scope>
    <source>
        <strain evidence="6">cv. St1</strain>
    </source>
</reference>
<proteinExistence type="predicted"/>
<dbReference type="FunCoup" id="A0A1Q3CLY9">
    <property type="interactions" value="214"/>
</dbReference>
<dbReference type="Pfam" id="PF07918">
    <property type="entry name" value="CAP160"/>
    <property type="match status" value="1"/>
</dbReference>
<dbReference type="InterPro" id="IPR012418">
    <property type="entry name" value="CAP160"/>
</dbReference>
<keyword evidence="6" id="KW-1185">Reference proteome</keyword>
<dbReference type="InterPro" id="IPR057058">
    <property type="entry name" value="LTI65_LTI78_NYQTKV"/>
</dbReference>
<dbReference type="InParanoid" id="A0A1Q3CLY9"/>
<dbReference type="GO" id="GO:0009737">
    <property type="term" value="P:response to abscisic acid"/>
    <property type="evidence" value="ECO:0007669"/>
    <property type="project" value="InterPro"/>
</dbReference>
<dbReference type="STRING" id="3775.A0A1Q3CLY9"/>
<dbReference type="Pfam" id="PF23402">
    <property type="entry name" value="LTI65_LTI78_NYQTKV"/>
    <property type="match status" value="1"/>
</dbReference>
<evidence type="ECO:0000256" key="1">
    <source>
        <dbReference type="SAM" id="MobiDB-lite"/>
    </source>
</evidence>
<feature type="region of interest" description="Disordered" evidence="1">
    <location>
        <begin position="217"/>
        <end position="285"/>
    </location>
</feature>
<feature type="region of interest" description="Disordered" evidence="1">
    <location>
        <begin position="363"/>
        <end position="387"/>
    </location>
</feature>
<dbReference type="Pfam" id="PF23399">
    <property type="entry name" value="LTI65_PGEED"/>
    <property type="match status" value="1"/>
</dbReference>
<dbReference type="InterPro" id="IPR057059">
    <property type="entry name" value="LTI65/LTI78_PGEED"/>
</dbReference>
<feature type="compositionally biased region" description="Basic and acidic residues" evidence="1">
    <location>
        <begin position="436"/>
        <end position="454"/>
    </location>
</feature>
<dbReference type="GO" id="GO:0006950">
    <property type="term" value="P:response to stress"/>
    <property type="evidence" value="ECO:0007669"/>
    <property type="project" value="TreeGrafter"/>
</dbReference>
<feature type="region of interest" description="Disordered" evidence="1">
    <location>
        <begin position="47"/>
        <end position="91"/>
    </location>
</feature>
<evidence type="ECO:0000313" key="6">
    <source>
        <dbReference type="Proteomes" id="UP000187406"/>
    </source>
</evidence>
<evidence type="ECO:0000259" key="3">
    <source>
        <dbReference type="Pfam" id="PF23402"/>
    </source>
</evidence>
<feature type="compositionally biased region" description="Basic and acidic residues" evidence="1">
    <location>
        <begin position="137"/>
        <end position="151"/>
    </location>
</feature>
<feature type="region of interest" description="Disordered" evidence="1">
    <location>
        <begin position="421"/>
        <end position="503"/>
    </location>
</feature>
<organism evidence="5 6">
    <name type="scientific">Cephalotus follicularis</name>
    <name type="common">Albany pitcher plant</name>
    <dbReference type="NCBI Taxonomy" id="3775"/>
    <lineage>
        <taxon>Eukaryota</taxon>
        <taxon>Viridiplantae</taxon>
        <taxon>Streptophyta</taxon>
        <taxon>Embryophyta</taxon>
        <taxon>Tracheophyta</taxon>
        <taxon>Spermatophyta</taxon>
        <taxon>Magnoliopsida</taxon>
        <taxon>eudicotyledons</taxon>
        <taxon>Gunneridae</taxon>
        <taxon>Pentapetalae</taxon>
        <taxon>rosids</taxon>
        <taxon>fabids</taxon>
        <taxon>Oxalidales</taxon>
        <taxon>Cephalotaceae</taxon>
        <taxon>Cephalotus</taxon>
    </lineage>
</organism>
<feature type="compositionally biased region" description="Basic and acidic residues" evidence="1">
    <location>
        <begin position="49"/>
        <end position="77"/>
    </location>
</feature>
<evidence type="ECO:0000259" key="2">
    <source>
        <dbReference type="Pfam" id="PF23399"/>
    </source>
</evidence>
<evidence type="ECO:0000259" key="4">
    <source>
        <dbReference type="Pfam" id="PF23403"/>
    </source>
</evidence>
<feature type="compositionally biased region" description="Acidic residues" evidence="1">
    <location>
        <begin position="78"/>
        <end position="91"/>
    </location>
</feature>
<feature type="domain" description="LTI65/LTI78 NYQTKV repeat" evidence="3">
    <location>
        <begin position="158"/>
        <end position="217"/>
    </location>
</feature>
<dbReference type="Pfam" id="PF23403">
    <property type="entry name" value="LTI65_LTI78_N"/>
    <property type="match status" value="1"/>
</dbReference>
<feature type="compositionally biased region" description="Basic and acidic residues" evidence="1">
    <location>
        <begin position="378"/>
        <end position="387"/>
    </location>
</feature>
<feature type="region of interest" description="Disordered" evidence="1">
    <location>
        <begin position="126"/>
        <end position="203"/>
    </location>
</feature>
<dbReference type="InterPro" id="IPR037491">
    <property type="entry name" value="LTI78/LTI65"/>
</dbReference>
<dbReference type="PANTHER" id="PTHR33836:SF1">
    <property type="entry name" value="LOW-TEMPERATURE-INDUCED 65 KDA PROTEIN-RELATED"/>
    <property type="match status" value="1"/>
</dbReference>
<gene>
    <name evidence="5" type="ORF">CFOL_v3_24717</name>
</gene>
<comment type="caution">
    <text evidence="5">The sequence shown here is derived from an EMBL/GenBank/DDBJ whole genome shotgun (WGS) entry which is preliminary data.</text>
</comment>
<feature type="compositionally biased region" description="Polar residues" evidence="1">
    <location>
        <begin position="455"/>
        <end position="464"/>
    </location>
</feature>
<protein>
    <submittedName>
        <fullName evidence="5">CAP160 domain-containing protein</fullName>
    </submittedName>
</protein>
<dbReference type="AlphaFoldDB" id="A0A1Q3CLY9"/>
<dbReference type="EMBL" id="BDDD01002366">
    <property type="protein sequence ID" value="GAV81259.1"/>
    <property type="molecule type" value="Genomic_DNA"/>
</dbReference>
<dbReference type="InterPro" id="IPR056605">
    <property type="entry name" value="LTI65_LTI78_N"/>
</dbReference>
<name>A0A1Q3CLY9_CEPFO</name>
<evidence type="ECO:0000313" key="5">
    <source>
        <dbReference type="EMBL" id="GAV81259.1"/>
    </source>
</evidence>
<feature type="domain" description="LTI65/LTI78 N-terminal" evidence="4">
    <location>
        <begin position="31"/>
        <end position="108"/>
    </location>
</feature>
<accession>A0A1Q3CLY9</accession>
<sequence length="503" mass="54020">MDSLVAHPDGVKCEQDPHNVGLHSVVEGEEEQHEKKSVLKKVKAKAKKIKDTITKHGHGHNHDYGHDHHDVDHVPDDHDLDEEEDEDQEFVEDPDVHGAPIYESGAIRSCVPGQAESLGVSFESTTAMHVGPPAPTKRNEAKETDPIRANDHGPGLHRVNLETTTGLEEDPDAPKDNPDAYSGSNYQTKVADPSGAGGQEVGITGILHSLDKMNICDKPETKAKTGPEQSLSRTELEGHDQFSPEPVPPKPITIPGNHNSYPDTFDGTKDQDQPSNNIVHKPSDESSYLTKISSATYVIADKAISTKNIVASKLGYGVKDNITADQSHEGGENAKSASPVEYGKQIAATVAGKLTPVYEKVVGSGSKEHVTSTGCTGTEHEGGVKGQDKGVSVKDYLADKLRPGEEDRALSEVIWDALHKRKEDLGKVSSNRPKGKVTESEEVARRLGTEDHQGTGESVDSSFVDNPHEGMVNKVKGALGSWFGKGEESHAPQESLGPSHGAT</sequence>
<dbReference type="PANTHER" id="PTHR33836">
    <property type="entry name" value="LOW-TEMPERATURE-INDUCED 65 KDA PROTEIN-RELATED"/>
    <property type="match status" value="1"/>
</dbReference>